<reference evidence="10 11" key="1">
    <citation type="submission" date="2024-09" db="EMBL/GenBank/DDBJ databases">
        <title>Paenibacillus zeirhizospherea sp. nov., isolated from surface of the maize (Zea mays) roots in a horticulture field, Hungary.</title>
        <authorList>
            <person name="Marton D."/>
            <person name="Farkas M."/>
            <person name="Bedics A."/>
            <person name="Toth E."/>
            <person name="Tancsics A."/>
            <person name="Boka K."/>
            <person name="Marati G."/>
            <person name="Kriszt B."/>
            <person name="Cserhati M."/>
        </authorList>
    </citation>
    <scope>NUCLEOTIDE SEQUENCE [LARGE SCALE GENOMIC DNA]</scope>
    <source>
        <strain evidence="10 11">JCM 18446</strain>
    </source>
</reference>
<keyword evidence="5" id="KW-0472">Membrane</keyword>
<keyword evidence="3" id="KW-0309">Germination</keyword>
<feature type="domain" description="Spore germination protein N-terminal" evidence="9">
    <location>
        <begin position="14"/>
        <end position="169"/>
    </location>
</feature>
<dbReference type="InterPro" id="IPR038501">
    <property type="entry name" value="Spore_GerAC_C_sf"/>
</dbReference>
<evidence type="ECO:0000313" key="10">
    <source>
        <dbReference type="EMBL" id="MFB5760675.1"/>
    </source>
</evidence>
<evidence type="ECO:0000259" key="9">
    <source>
        <dbReference type="Pfam" id="PF25198"/>
    </source>
</evidence>
<comment type="caution">
    <text evidence="10">The sequence shown here is derived from an EMBL/GenBank/DDBJ whole genome shotgun (WGS) entry which is preliminary data.</text>
</comment>
<evidence type="ECO:0000256" key="7">
    <source>
        <dbReference type="ARBA" id="ARBA00023288"/>
    </source>
</evidence>
<evidence type="ECO:0000256" key="4">
    <source>
        <dbReference type="ARBA" id="ARBA00022729"/>
    </source>
</evidence>
<accession>A0ABV5C232</accession>
<keyword evidence="11" id="KW-1185">Reference proteome</keyword>
<protein>
    <submittedName>
        <fullName evidence="10">Ger(X)C family spore germination protein</fullName>
    </submittedName>
</protein>
<evidence type="ECO:0000256" key="1">
    <source>
        <dbReference type="ARBA" id="ARBA00004635"/>
    </source>
</evidence>
<evidence type="ECO:0000313" key="11">
    <source>
        <dbReference type="Proteomes" id="UP001580430"/>
    </source>
</evidence>
<comment type="subcellular location">
    <subcellularLocation>
        <location evidence="1">Membrane</location>
        <topology evidence="1">Lipid-anchor</topology>
    </subcellularLocation>
</comment>
<keyword evidence="4" id="KW-0732">Signal</keyword>
<dbReference type="EMBL" id="JBHIRY010000007">
    <property type="protein sequence ID" value="MFB5760675.1"/>
    <property type="molecule type" value="Genomic_DNA"/>
</dbReference>
<proteinExistence type="inferred from homology"/>
<evidence type="ECO:0000256" key="2">
    <source>
        <dbReference type="ARBA" id="ARBA00007886"/>
    </source>
</evidence>
<name>A0ABV5C232_9BACL</name>
<evidence type="ECO:0000256" key="3">
    <source>
        <dbReference type="ARBA" id="ARBA00022544"/>
    </source>
</evidence>
<dbReference type="InterPro" id="IPR046953">
    <property type="entry name" value="Spore_GerAC-like_C"/>
</dbReference>
<keyword evidence="7" id="KW-0449">Lipoprotein</keyword>
<sequence length="373" mass="41392">MLGGLLFVSGCWSKHELVELGFVLGVALDAGKDDPIELTAQIYRPSSGGKGQVPSTGQSTINVKAKNKTVMEAVRDIPMHLGRKSQWSHMRVIIVSEKLARSQDIGKLLDFFYRDHESRGDVHVMITAGRADAALKLRPKIEKSTSQELLRANMISHSASGKTLATTLLLLGIQARNAHEDGVISYLYKVKPGQKVFTNAGIALTKNGKMVGVLSPRESQGLAMLRNEFMSGVVGFPCPGEKRKTESLEVLKLQTKLKIEWAAGKPSYVKAYTDVDAAISELKCSYIRTVAEEKKMLDTAESQIKRIMLDSYHELQKQRIEALGISNQIYRKHPQAWESLKEEWDYQFTKLPIQVDVTIKLTTPGTSNTVPLL</sequence>
<dbReference type="InterPro" id="IPR057336">
    <property type="entry name" value="GerAC_N"/>
</dbReference>
<evidence type="ECO:0000259" key="8">
    <source>
        <dbReference type="Pfam" id="PF05504"/>
    </source>
</evidence>
<dbReference type="Gene3D" id="3.30.300.210">
    <property type="entry name" value="Nutrient germinant receptor protein C, domain 3"/>
    <property type="match status" value="1"/>
</dbReference>
<dbReference type="InterPro" id="IPR008844">
    <property type="entry name" value="Spore_GerAC-like"/>
</dbReference>
<organism evidence="10 11">
    <name type="scientific">Paenibacillus medicaginis</name>
    <dbReference type="NCBI Taxonomy" id="1470560"/>
    <lineage>
        <taxon>Bacteria</taxon>
        <taxon>Bacillati</taxon>
        <taxon>Bacillota</taxon>
        <taxon>Bacilli</taxon>
        <taxon>Bacillales</taxon>
        <taxon>Paenibacillaceae</taxon>
        <taxon>Paenibacillus</taxon>
    </lineage>
</organism>
<gene>
    <name evidence="10" type="ORF">ACE5LO_09755</name>
</gene>
<dbReference type="NCBIfam" id="TIGR02887">
    <property type="entry name" value="spore_ger_x_C"/>
    <property type="match status" value="1"/>
</dbReference>
<dbReference type="Proteomes" id="UP001580430">
    <property type="component" value="Unassembled WGS sequence"/>
</dbReference>
<evidence type="ECO:0000256" key="6">
    <source>
        <dbReference type="ARBA" id="ARBA00023139"/>
    </source>
</evidence>
<dbReference type="Pfam" id="PF25198">
    <property type="entry name" value="Spore_GerAC_N"/>
    <property type="match status" value="1"/>
</dbReference>
<evidence type="ECO:0000256" key="5">
    <source>
        <dbReference type="ARBA" id="ARBA00023136"/>
    </source>
</evidence>
<feature type="domain" description="Spore germination GerAC-like C-terminal" evidence="8">
    <location>
        <begin position="201"/>
        <end position="365"/>
    </location>
</feature>
<comment type="similarity">
    <text evidence="2">Belongs to the GerABKC lipoprotein family.</text>
</comment>
<keyword evidence="6" id="KW-0564">Palmitate</keyword>
<dbReference type="Gene3D" id="6.20.190.10">
    <property type="entry name" value="Nutrient germinant receptor protein C, domain 1"/>
    <property type="match status" value="1"/>
</dbReference>
<dbReference type="Pfam" id="PF05504">
    <property type="entry name" value="Spore_GerAC"/>
    <property type="match status" value="1"/>
</dbReference>
<dbReference type="PANTHER" id="PTHR35789">
    <property type="entry name" value="SPORE GERMINATION PROTEIN B3"/>
    <property type="match status" value="1"/>
</dbReference>
<dbReference type="RefSeq" id="WP_375519829.1">
    <property type="nucleotide sequence ID" value="NZ_JBHIRY010000007.1"/>
</dbReference>
<dbReference type="PANTHER" id="PTHR35789:SF1">
    <property type="entry name" value="SPORE GERMINATION PROTEIN B3"/>
    <property type="match status" value="1"/>
</dbReference>